<dbReference type="SUPFAM" id="SSF46785">
    <property type="entry name" value="Winged helix' DNA-binding domain"/>
    <property type="match status" value="1"/>
</dbReference>
<reference evidence="6 7" key="1">
    <citation type="submission" date="2018-06" db="EMBL/GenBank/DDBJ databases">
        <title>Phytoactinopolyspora halophila sp. nov., a novel halophilic actinomycete isolated from a saline soil in China.</title>
        <authorList>
            <person name="Tang S.-K."/>
        </authorList>
    </citation>
    <scope>NUCLEOTIDE SEQUENCE [LARGE SCALE GENOMIC DNA]</scope>
    <source>
        <strain evidence="6 7">YIM 96934</strain>
    </source>
</reference>
<keyword evidence="7" id="KW-1185">Reference proteome</keyword>
<comment type="similarity">
    <text evidence="1">Belongs to the LysR transcriptional regulatory family.</text>
</comment>
<dbReference type="Proteomes" id="UP000250462">
    <property type="component" value="Unassembled WGS sequence"/>
</dbReference>
<dbReference type="FunFam" id="1.10.10.10:FF:000001">
    <property type="entry name" value="LysR family transcriptional regulator"/>
    <property type="match status" value="1"/>
</dbReference>
<keyword evidence="3" id="KW-0238">DNA-binding</keyword>
<dbReference type="GO" id="GO:0003677">
    <property type="term" value="F:DNA binding"/>
    <property type="evidence" value="ECO:0007669"/>
    <property type="project" value="UniProtKB-KW"/>
</dbReference>
<organism evidence="6 7">
    <name type="scientific">Phytoactinopolyspora halophila</name>
    <dbReference type="NCBI Taxonomy" id="1981511"/>
    <lineage>
        <taxon>Bacteria</taxon>
        <taxon>Bacillati</taxon>
        <taxon>Actinomycetota</taxon>
        <taxon>Actinomycetes</taxon>
        <taxon>Jiangellales</taxon>
        <taxon>Jiangellaceae</taxon>
        <taxon>Phytoactinopolyspora</taxon>
    </lineage>
</organism>
<evidence type="ECO:0000313" key="7">
    <source>
        <dbReference type="Proteomes" id="UP000250462"/>
    </source>
</evidence>
<dbReference type="Gene3D" id="1.10.10.10">
    <property type="entry name" value="Winged helix-like DNA-binding domain superfamily/Winged helix DNA-binding domain"/>
    <property type="match status" value="1"/>
</dbReference>
<dbReference type="PANTHER" id="PTHR30346">
    <property type="entry name" value="TRANSCRIPTIONAL DUAL REGULATOR HCAR-RELATED"/>
    <property type="match status" value="1"/>
</dbReference>
<gene>
    <name evidence="6" type="ORF">DPM12_11680</name>
</gene>
<name>A0A329QNX3_9ACTN</name>
<dbReference type="InterPro" id="IPR005119">
    <property type="entry name" value="LysR_subst-bd"/>
</dbReference>
<proteinExistence type="inferred from homology"/>
<dbReference type="PANTHER" id="PTHR30346:SF29">
    <property type="entry name" value="LYSR SUBSTRATE-BINDING"/>
    <property type="match status" value="1"/>
</dbReference>
<dbReference type="SUPFAM" id="SSF53850">
    <property type="entry name" value="Periplasmic binding protein-like II"/>
    <property type="match status" value="1"/>
</dbReference>
<evidence type="ECO:0000256" key="4">
    <source>
        <dbReference type="ARBA" id="ARBA00023163"/>
    </source>
</evidence>
<evidence type="ECO:0000256" key="3">
    <source>
        <dbReference type="ARBA" id="ARBA00023125"/>
    </source>
</evidence>
<dbReference type="InterPro" id="IPR036390">
    <property type="entry name" value="WH_DNA-bd_sf"/>
</dbReference>
<dbReference type="RefSeq" id="WP_112258499.1">
    <property type="nucleotide sequence ID" value="NZ_QMIG01000010.1"/>
</dbReference>
<feature type="domain" description="HTH lysR-type" evidence="5">
    <location>
        <begin position="2"/>
        <end position="59"/>
    </location>
</feature>
<comment type="caution">
    <text evidence="6">The sequence shown here is derived from an EMBL/GenBank/DDBJ whole genome shotgun (WGS) entry which is preliminary data.</text>
</comment>
<dbReference type="GO" id="GO:0003700">
    <property type="term" value="F:DNA-binding transcription factor activity"/>
    <property type="evidence" value="ECO:0007669"/>
    <property type="project" value="InterPro"/>
</dbReference>
<evidence type="ECO:0000256" key="1">
    <source>
        <dbReference type="ARBA" id="ARBA00009437"/>
    </source>
</evidence>
<dbReference type="InterPro" id="IPR036388">
    <property type="entry name" value="WH-like_DNA-bd_sf"/>
</dbReference>
<keyword evidence="4" id="KW-0804">Transcription</keyword>
<evidence type="ECO:0000313" key="6">
    <source>
        <dbReference type="EMBL" id="RAW14077.1"/>
    </source>
</evidence>
<dbReference type="AlphaFoldDB" id="A0A329QNX3"/>
<dbReference type="Gene3D" id="3.40.190.10">
    <property type="entry name" value="Periplasmic binding protein-like II"/>
    <property type="match status" value="2"/>
</dbReference>
<dbReference type="InterPro" id="IPR000847">
    <property type="entry name" value="LysR_HTH_N"/>
</dbReference>
<dbReference type="EMBL" id="QMIG01000010">
    <property type="protein sequence ID" value="RAW14077.1"/>
    <property type="molecule type" value="Genomic_DNA"/>
</dbReference>
<dbReference type="OrthoDB" id="4131546at2"/>
<accession>A0A329QNX3</accession>
<dbReference type="GO" id="GO:0032993">
    <property type="term" value="C:protein-DNA complex"/>
    <property type="evidence" value="ECO:0007669"/>
    <property type="project" value="TreeGrafter"/>
</dbReference>
<dbReference type="PROSITE" id="PS50931">
    <property type="entry name" value="HTH_LYSR"/>
    <property type="match status" value="1"/>
</dbReference>
<dbReference type="Pfam" id="PF03466">
    <property type="entry name" value="LysR_substrate"/>
    <property type="match status" value="1"/>
</dbReference>
<evidence type="ECO:0000259" key="5">
    <source>
        <dbReference type="PROSITE" id="PS50931"/>
    </source>
</evidence>
<keyword evidence="2" id="KW-0805">Transcription regulation</keyword>
<sequence>MLDFQRLRVLREFARRGTIAATAQALGYTASAISQQLASLEREIGTALLDRHARSVELTDAGRRLLGHADGILSAVEAAESDVAAAAGEAAGQITVTAFPSAAVAFAPRLAGGLRPHRRVQLVLRQAAGAVGTRRVSTGDADVALAEGWSGSVPDSLGGRLRVRRLLRDPLVLAVPKRHRLADPERPVELAALLDESWIVAPPGEPSRGGIEQLLAPYGGAPAAAWEFEGQGTILSLVARGIGIAAVPSLALALRTGGVRFRQLPEDVPVRDIYSVVRTASIERPSVAVTLKVLADAATTVERELSSLLESRNGAR</sequence>
<protein>
    <submittedName>
        <fullName evidence="6">LysR family transcriptional regulator</fullName>
    </submittedName>
</protein>
<dbReference type="Pfam" id="PF00126">
    <property type="entry name" value="HTH_1"/>
    <property type="match status" value="1"/>
</dbReference>
<evidence type="ECO:0000256" key="2">
    <source>
        <dbReference type="ARBA" id="ARBA00023015"/>
    </source>
</evidence>